<feature type="transmembrane region" description="Helical" evidence="1">
    <location>
        <begin position="140"/>
        <end position="160"/>
    </location>
</feature>
<evidence type="ECO:0000313" key="2">
    <source>
        <dbReference type="EMBL" id="AIZ36698.1"/>
    </source>
</evidence>
<organism evidence="2 3">
    <name type="scientific">Parvimonas micra</name>
    <dbReference type="NCBI Taxonomy" id="33033"/>
    <lineage>
        <taxon>Bacteria</taxon>
        <taxon>Bacillati</taxon>
        <taxon>Bacillota</taxon>
        <taxon>Tissierellia</taxon>
        <taxon>Tissierellales</taxon>
        <taxon>Peptoniphilaceae</taxon>
        <taxon>Parvimonas</taxon>
    </lineage>
</organism>
<dbReference type="EMBL" id="CP009761">
    <property type="protein sequence ID" value="AIZ36698.1"/>
    <property type="molecule type" value="Genomic_DNA"/>
</dbReference>
<keyword evidence="1" id="KW-0472">Membrane</keyword>
<keyword evidence="1" id="KW-0812">Transmembrane</keyword>
<evidence type="ECO:0000256" key="1">
    <source>
        <dbReference type="SAM" id="Phobius"/>
    </source>
</evidence>
<feature type="transmembrane region" description="Helical" evidence="1">
    <location>
        <begin position="6"/>
        <end position="23"/>
    </location>
</feature>
<proteinExistence type="predicted"/>
<keyword evidence="1" id="KW-1133">Transmembrane helix</keyword>
<protein>
    <recommendedName>
        <fullName evidence="4">ABC transporter permease</fullName>
    </recommendedName>
</protein>
<dbReference type="OrthoDB" id="3268308at2"/>
<feature type="transmembrane region" description="Helical" evidence="1">
    <location>
        <begin position="58"/>
        <end position="78"/>
    </location>
</feature>
<dbReference type="RefSeq" id="WP_041954147.1">
    <property type="nucleotide sequence ID" value="NZ_CP009761.1"/>
</dbReference>
<reference evidence="2 3" key="1">
    <citation type="submission" date="2014-10" db="EMBL/GenBank/DDBJ databases">
        <title>Complete genome sequence of Parvimonas micra KCOM 1535 (= ChDC B708).</title>
        <authorList>
            <person name="Kook J.-K."/>
            <person name="Park S.-N."/>
            <person name="Lim Y.K."/>
            <person name="Roh H."/>
        </authorList>
    </citation>
    <scope>NUCLEOTIDE SEQUENCE [LARGE SCALE GENOMIC DNA]</scope>
    <source>
        <strain evidence="3">KCOM 1535 / ChDC B708</strain>
    </source>
</reference>
<evidence type="ECO:0000313" key="3">
    <source>
        <dbReference type="Proteomes" id="UP000031386"/>
    </source>
</evidence>
<sequence length="161" mass="18830">MDILFLQVVLYCLLFTLLVALSFRGNTINIIYFYPKSVIDKVVEFGYTDYKTIKRKKIIFYSLFIVLMFGSLILIVGLWNEIKDFKQAFIQLNIFLQSWNIFDGLVMDILWTSNSKKLKIKGIKDSEYIPSVLDVIKKRIIFIPVLFLVALILAKIIVLIY</sequence>
<accession>A0A0B4S1S4</accession>
<gene>
    <name evidence="2" type="ORF">NW74_04780</name>
</gene>
<evidence type="ECO:0008006" key="4">
    <source>
        <dbReference type="Google" id="ProtNLM"/>
    </source>
</evidence>
<dbReference type="Proteomes" id="UP000031386">
    <property type="component" value="Chromosome"/>
</dbReference>
<dbReference type="AlphaFoldDB" id="A0A0B4S1S4"/>
<name>A0A0B4S1S4_9FIRM</name>
<dbReference type="KEGG" id="pmic:NW74_04780"/>
<keyword evidence="3" id="KW-1185">Reference proteome</keyword>